<keyword evidence="3" id="KW-1185">Reference proteome</keyword>
<organism evidence="2 3">
    <name type="scientific">Sediminibacterium roseum</name>
    <dbReference type="NCBI Taxonomy" id="1978412"/>
    <lineage>
        <taxon>Bacteria</taxon>
        <taxon>Pseudomonadati</taxon>
        <taxon>Bacteroidota</taxon>
        <taxon>Chitinophagia</taxon>
        <taxon>Chitinophagales</taxon>
        <taxon>Chitinophagaceae</taxon>
        <taxon>Sediminibacterium</taxon>
    </lineage>
</organism>
<protein>
    <submittedName>
        <fullName evidence="2">Uncharacterized protein</fullName>
    </submittedName>
</protein>
<evidence type="ECO:0000313" key="3">
    <source>
        <dbReference type="Proteomes" id="UP000753802"/>
    </source>
</evidence>
<evidence type="ECO:0000256" key="1">
    <source>
        <dbReference type="SAM" id="Phobius"/>
    </source>
</evidence>
<name>A0ABX0A4C3_9BACT</name>
<proteinExistence type="predicted"/>
<reference evidence="2 3" key="1">
    <citation type="submission" date="2020-01" db="EMBL/GenBank/DDBJ databases">
        <title>Genome analysis.</title>
        <authorList>
            <person name="Wu S."/>
            <person name="Wang G."/>
        </authorList>
    </citation>
    <scope>NUCLEOTIDE SEQUENCE [LARGE SCALE GENOMIC DNA]</scope>
    <source>
        <strain evidence="2 3">SYL130</strain>
    </source>
</reference>
<dbReference type="EMBL" id="JAACJS010000015">
    <property type="protein sequence ID" value="NCI52026.1"/>
    <property type="molecule type" value="Genomic_DNA"/>
</dbReference>
<comment type="caution">
    <text evidence="2">The sequence shown here is derived from an EMBL/GenBank/DDBJ whole genome shotgun (WGS) entry which is preliminary data.</text>
</comment>
<evidence type="ECO:0000313" key="2">
    <source>
        <dbReference type="EMBL" id="NCI52026.1"/>
    </source>
</evidence>
<dbReference type="RefSeq" id="WP_161820285.1">
    <property type="nucleotide sequence ID" value="NZ_JAACJS010000015.1"/>
</dbReference>
<feature type="transmembrane region" description="Helical" evidence="1">
    <location>
        <begin position="7"/>
        <end position="28"/>
    </location>
</feature>
<gene>
    <name evidence="2" type="ORF">GWC95_19030</name>
</gene>
<keyword evidence="1" id="KW-1133">Transmembrane helix</keyword>
<dbReference type="Proteomes" id="UP000753802">
    <property type="component" value="Unassembled WGS sequence"/>
</dbReference>
<accession>A0ABX0A4C3</accession>
<keyword evidence="1" id="KW-0812">Transmembrane</keyword>
<sequence>MRFERKVLVIIGMMLGRCGWRVLFGIMFMQESQQGFTCIILMMFYVMMDQYRQL</sequence>
<keyword evidence="1" id="KW-0472">Membrane</keyword>